<evidence type="ECO:0000313" key="15">
    <source>
        <dbReference type="Proteomes" id="UP000249547"/>
    </source>
</evidence>
<dbReference type="EMBL" id="QLLL01000003">
    <property type="protein sequence ID" value="RAJ06479.1"/>
    <property type="molecule type" value="Genomic_DNA"/>
</dbReference>
<dbReference type="CDD" id="cd07972">
    <property type="entry name" value="OBF_DNA_ligase_Arch_LigB"/>
    <property type="match status" value="1"/>
</dbReference>
<comment type="caution">
    <text evidence="14">The sequence shown here is derived from an EMBL/GenBank/DDBJ whole genome shotgun (WGS) entry which is preliminary data.</text>
</comment>
<evidence type="ECO:0000256" key="10">
    <source>
        <dbReference type="ARBA" id="ARBA00023204"/>
    </source>
</evidence>
<dbReference type="InterPro" id="IPR012309">
    <property type="entry name" value="DNA_ligase_ATP-dep_C"/>
</dbReference>
<dbReference type="PANTHER" id="PTHR45674:SF13">
    <property type="entry name" value="DNA LIGASE-RELATED"/>
    <property type="match status" value="1"/>
</dbReference>
<dbReference type="InterPro" id="IPR012310">
    <property type="entry name" value="DNA_ligase_ATP-dep_cent"/>
</dbReference>
<dbReference type="Gene3D" id="2.40.50.140">
    <property type="entry name" value="Nucleic acid-binding proteins"/>
    <property type="match status" value="1"/>
</dbReference>
<reference evidence="14 15" key="1">
    <citation type="submission" date="2018-06" db="EMBL/GenBank/DDBJ databases">
        <title>Genomic Encyclopedia of Archaeal and Bacterial Type Strains, Phase II (KMG-II): from individual species to whole genera.</title>
        <authorList>
            <person name="Goeker M."/>
        </authorList>
    </citation>
    <scope>NUCLEOTIDE SEQUENCE [LARGE SCALE GENOMIC DNA]</scope>
    <source>
        <strain evidence="14 15">DSM 23857</strain>
    </source>
</reference>
<dbReference type="GO" id="GO:0003677">
    <property type="term" value="F:DNA binding"/>
    <property type="evidence" value="ECO:0007669"/>
    <property type="project" value="InterPro"/>
</dbReference>
<dbReference type="NCBIfam" id="NF006701">
    <property type="entry name" value="PRK09247.1"/>
    <property type="match status" value="1"/>
</dbReference>
<accession>A0A327QPG9</accession>
<keyword evidence="11" id="KW-0131">Cell cycle</keyword>
<dbReference type="Gene3D" id="1.10.3260.10">
    <property type="entry name" value="DNA ligase, ATP-dependent, N-terminal domain"/>
    <property type="match status" value="1"/>
</dbReference>
<feature type="domain" description="ATP-dependent DNA ligase family profile" evidence="13">
    <location>
        <begin position="306"/>
        <end position="437"/>
    </location>
</feature>
<dbReference type="PROSITE" id="PS50160">
    <property type="entry name" value="DNA_LIGASE_A3"/>
    <property type="match status" value="1"/>
</dbReference>
<keyword evidence="5" id="KW-0479">Metal-binding</keyword>
<dbReference type="Pfam" id="PF01068">
    <property type="entry name" value="DNA_ligase_A_M"/>
    <property type="match status" value="1"/>
</dbReference>
<evidence type="ECO:0000256" key="12">
    <source>
        <dbReference type="ARBA" id="ARBA00034003"/>
    </source>
</evidence>
<proteinExistence type="predicted"/>
<dbReference type="Gene3D" id="3.30.470.30">
    <property type="entry name" value="DNA ligase/mRNA capping enzyme"/>
    <property type="match status" value="1"/>
</dbReference>
<dbReference type="RefSeq" id="WP_111597095.1">
    <property type="nucleotide sequence ID" value="NZ_QLLL01000003.1"/>
</dbReference>
<evidence type="ECO:0000256" key="1">
    <source>
        <dbReference type="ARBA" id="ARBA00012727"/>
    </source>
</evidence>
<dbReference type="InterPro" id="IPR012308">
    <property type="entry name" value="DNA_ligase_ATP-dep_N"/>
</dbReference>
<dbReference type="CDD" id="cd07897">
    <property type="entry name" value="Adenylation_DNA_ligase_Bac1"/>
    <property type="match status" value="1"/>
</dbReference>
<dbReference type="Proteomes" id="UP000249547">
    <property type="component" value="Unassembled WGS sequence"/>
</dbReference>
<dbReference type="InterPro" id="IPR050191">
    <property type="entry name" value="ATP-dep_DNA_ligase"/>
</dbReference>
<dbReference type="SUPFAM" id="SSF117018">
    <property type="entry name" value="ATP-dependent DNA ligase DNA-binding domain"/>
    <property type="match status" value="1"/>
</dbReference>
<dbReference type="SUPFAM" id="SSF50249">
    <property type="entry name" value="Nucleic acid-binding proteins"/>
    <property type="match status" value="1"/>
</dbReference>
<dbReference type="GO" id="GO:0006260">
    <property type="term" value="P:DNA replication"/>
    <property type="evidence" value="ECO:0007669"/>
    <property type="project" value="UniProtKB-KW"/>
</dbReference>
<gene>
    <name evidence="14" type="ORF">LX64_01606</name>
</gene>
<evidence type="ECO:0000256" key="11">
    <source>
        <dbReference type="ARBA" id="ARBA00023306"/>
    </source>
</evidence>
<dbReference type="PANTHER" id="PTHR45674">
    <property type="entry name" value="DNA LIGASE 1/3 FAMILY MEMBER"/>
    <property type="match status" value="1"/>
</dbReference>
<dbReference type="SUPFAM" id="SSF56091">
    <property type="entry name" value="DNA ligase/mRNA capping enzyme, catalytic domain"/>
    <property type="match status" value="1"/>
</dbReference>
<dbReference type="GO" id="GO:0006281">
    <property type="term" value="P:DNA repair"/>
    <property type="evidence" value="ECO:0007669"/>
    <property type="project" value="UniProtKB-KW"/>
</dbReference>
<keyword evidence="4" id="KW-0235">DNA replication</keyword>
<evidence type="ECO:0000256" key="8">
    <source>
        <dbReference type="ARBA" id="ARBA00022840"/>
    </source>
</evidence>
<keyword evidence="6" id="KW-0547">Nucleotide-binding</keyword>
<evidence type="ECO:0000256" key="4">
    <source>
        <dbReference type="ARBA" id="ARBA00022705"/>
    </source>
</evidence>
<evidence type="ECO:0000313" key="14">
    <source>
        <dbReference type="EMBL" id="RAJ06479.1"/>
    </source>
</evidence>
<name>A0A327QPG9_9BACT</name>
<keyword evidence="9" id="KW-0233">DNA recombination</keyword>
<dbReference type="GO" id="GO:0006310">
    <property type="term" value="P:DNA recombination"/>
    <property type="evidence" value="ECO:0007669"/>
    <property type="project" value="UniProtKB-KW"/>
</dbReference>
<dbReference type="InterPro" id="IPR026333">
    <property type="entry name" value="ATP_dep_DNA_lig_pp_1105_fam"/>
</dbReference>
<dbReference type="GO" id="GO:0051301">
    <property type="term" value="P:cell division"/>
    <property type="evidence" value="ECO:0007669"/>
    <property type="project" value="UniProtKB-KW"/>
</dbReference>
<dbReference type="GO" id="GO:0046872">
    <property type="term" value="F:metal ion binding"/>
    <property type="evidence" value="ECO:0007669"/>
    <property type="project" value="UniProtKB-KW"/>
</dbReference>
<keyword evidence="7" id="KW-0227">DNA damage</keyword>
<dbReference type="Pfam" id="PF04675">
    <property type="entry name" value="DNA_ligase_A_N"/>
    <property type="match status" value="1"/>
</dbReference>
<comment type="catalytic activity">
    <reaction evidence="12">
        <text>ATP + (deoxyribonucleotide)n-3'-hydroxyl + 5'-phospho-(deoxyribonucleotide)m = (deoxyribonucleotide)n+m + AMP + diphosphate.</text>
        <dbReference type="EC" id="6.5.1.1"/>
    </reaction>
</comment>
<dbReference type="OrthoDB" id="9767858at2"/>
<evidence type="ECO:0000256" key="3">
    <source>
        <dbReference type="ARBA" id="ARBA00022618"/>
    </source>
</evidence>
<dbReference type="NCBIfam" id="TIGR04120">
    <property type="entry name" value="DNA_lig_bact"/>
    <property type="match status" value="1"/>
</dbReference>
<organism evidence="14 15">
    <name type="scientific">Chitinophaga skermanii</name>
    <dbReference type="NCBI Taxonomy" id="331697"/>
    <lineage>
        <taxon>Bacteria</taxon>
        <taxon>Pseudomonadati</taxon>
        <taxon>Bacteroidota</taxon>
        <taxon>Chitinophagia</taxon>
        <taxon>Chitinophagales</taxon>
        <taxon>Chitinophagaceae</taxon>
        <taxon>Chitinophaga</taxon>
    </lineage>
</organism>
<keyword evidence="15" id="KW-1185">Reference proteome</keyword>
<evidence type="ECO:0000256" key="6">
    <source>
        <dbReference type="ARBA" id="ARBA00022741"/>
    </source>
</evidence>
<evidence type="ECO:0000256" key="5">
    <source>
        <dbReference type="ARBA" id="ARBA00022723"/>
    </source>
</evidence>
<evidence type="ECO:0000256" key="7">
    <source>
        <dbReference type="ARBA" id="ARBA00022763"/>
    </source>
</evidence>
<dbReference type="Pfam" id="PF04679">
    <property type="entry name" value="DNA_ligase_A_C"/>
    <property type="match status" value="1"/>
</dbReference>
<dbReference type="GO" id="GO:0005524">
    <property type="term" value="F:ATP binding"/>
    <property type="evidence" value="ECO:0007669"/>
    <property type="project" value="UniProtKB-KW"/>
</dbReference>
<sequence>MNAFAQLFEALDETTKTNTKVQLMLEYFRSAHDEDKMFAIAILTGNKPKRPFSTTLLREWAAEYAGIPLWLFEESYFVAGDLGETIALVVDRNVDMGNEEDQPLSAVFSLIIALQKMEAAEQQQAIYKEWSRLTGTSLFLFNKMLTGSLRVGVSKKLVIKALAQYLEQDEGAITHRMMGKWNPFSTQFNEMFSASEAAIAHHTPYPFYLAYPLDQSFDDLGHIQDWVLEKKLDGIRGQIIFRNNELFIWSRGEDLLTDKFPEFNILQQYLPNGTVIDGEIIPWKDGQPLPFSVMQTRIGRKNVTPKFLKEAPLVMVCYDLLEFEGKDMRTEPLSVRRAQLIELLANPALQDVLLLSEEMVFPTWEDAKAFKNTARHYNSEGLMLKKRNSIYETGRKRGGWWKWKTDPLSIDAVMIYAQSGHGRRANLFTDYTFAVWDGDVLVPFAKAYSGLTDKEIDQLDRWIKQHTIEKFGPVRSVQAVQVFEIGFEGINKSTRHKLGVALRFPRILRWRQDKTAQDANTKADLLEMLVLYGS</sequence>
<protein>
    <recommendedName>
        <fullName evidence="1">DNA ligase (ATP)</fullName>
        <ecNumber evidence="1">6.5.1.1</ecNumber>
    </recommendedName>
</protein>
<dbReference type="EC" id="6.5.1.1" evidence="1"/>
<dbReference type="AlphaFoldDB" id="A0A327QPG9"/>
<keyword evidence="2 14" id="KW-0436">Ligase</keyword>
<dbReference type="InterPro" id="IPR036599">
    <property type="entry name" value="DNA_ligase_N_sf"/>
</dbReference>
<evidence type="ECO:0000256" key="2">
    <source>
        <dbReference type="ARBA" id="ARBA00022598"/>
    </source>
</evidence>
<keyword evidence="3" id="KW-0132">Cell division</keyword>
<keyword evidence="10" id="KW-0234">DNA repair</keyword>
<dbReference type="GO" id="GO:0003910">
    <property type="term" value="F:DNA ligase (ATP) activity"/>
    <property type="evidence" value="ECO:0007669"/>
    <property type="project" value="UniProtKB-EC"/>
</dbReference>
<keyword evidence="8" id="KW-0067">ATP-binding</keyword>
<dbReference type="InterPro" id="IPR012340">
    <property type="entry name" value="NA-bd_OB-fold"/>
</dbReference>
<evidence type="ECO:0000259" key="13">
    <source>
        <dbReference type="PROSITE" id="PS50160"/>
    </source>
</evidence>
<evidence type="ECO:0000256" key="9">
    <source>
        <dbReference type="ARBA" id="ARBA00023172"/>
    </source>
</evidence>